<name>A0A6P1MIL5_9FIRM</name>
<dbReference type="RefSeq" id="WP_162362800.1">
    <property type="nucleotide sequence ID" value="NZ_CP047591.1"/>
</dbReference>
<sequence>MKTTKTIVCVGLIFVLIVVTLLVGCGDKNRSGSTIDEPEITVEYLEGDYVKQLLRDGAEHVFGSIELSKGQDDSVLVNIEAKEYVEDSEQPKGFYIEDKNYSLSSVLAPDARCTFMTGGVSLPQIMTTEQFIDAYKKDVDEYSKNNPDYQNHKLYDIYIMGDQIELILERYIP</sequence>
<reference evidence="1 2" key="1">
    <citation type="submission" date="2020-01" db="EMBL/GenBank/DDBJ databases">
        <title>Genomic analysis of Aminipila sp. CBA3637.</title>
        <authorList>
            <person name="Kim Y.B."/>
            <person name="Roh S.W."/>
        </authorList>
    </citation>
    <scope>NUCLEOTIDE SEQUENCE [LARGE SCALE GENOMIC DNA]</scope>
    <source>
        <strain evidence="1 2">CBA3637</strain>
    </source>
</reference>
<organism evidence="1 2">
    <name type="scientific">Aminipila terrae</name>
    <dbReference type="NCBI Taxonomy" id="2697030"/>
    <lineage>
        <taxon>Bacteria</taxon>
        <taxon>Bacillati</taxon>
        <taxon>Bacillota</taxon>
        <taxon>Clostridia</taxon>
        <taxon>Peptostreptococcales</taxon>
        <taxon>Anaerovoracaceae</taxon>
        <taxon>Aminipila</taxon>
    </lineage>
</organism>
<dbReference type="AlphaFoldDB" id="A0A6P1MIL5"/>
<accession>A0A6P1MIL5</accession>
<protein>
    <submittedName>
        <fullName evidence="1">Uncharacterized protein</fullName>
    </submittedName>
</protein>
<keyword evidence="2" id="KW-1185">Reference proteome</keyword>
<dbReference type="Proteomes" id="UP000463883">
    <property type="component" value="Chromosome"/>
</dbReference>
<gene>
    <name evidence="1" type="ORF">Ami3637_12030</name>
</gene>
<dbReference type="PROSITE" id="PS51257">
    <property type="entry name" value="PROKAR_LIPOPROTEIN"/>
    <property type="match status" value="1"/>
</dbReference>
<evidence type="ECO:0000313" key="2">
    <source>
        <dbReference type="Proteomes" id="UP000463883"/>
    </source>
</evidence>
<dbReference type="KEGG" id="amic:Ami3637_12030"/>
<proteinExistence type="predicted"/>
<evidence type="ECO:0000313" key="1">
    <source>
        <dbReference type="EMBL" id="QHI73033.1"/>
    </source>
</evidence>
<dbReference type="EMBL" id="CP047591">
    <property type="protein sequence ID" value="QHI73033.1"/>
    <property type="molecule type" value="Genomic_DNA"/>
</dbReference>